<sequence>MEPISQLVKSTLPNYLSNLPIPDSLGGWFKLSFKDWLALIPPTVVVAGIGYTGYLAFCPAAQAKCQAKNSGRCNNQIRKHEPKVVDMIDVEDIAEKAAFCRCWKTKNWPYCDGSHGEHNKLTGDNVGPVVVKK</sequence>
<evidence type="ECO:0000256" key="3">
    <source>
        <dbReference type="ARBA" id="ARBA00022692"/>
    </source>
</evidence>
<dbReference type="PANTHER" id="PTHR13680">
    <property type="entry name" value="CDGSH IRON-SULFUR DOMAIN-CONTAINING PROTEIN 1"/>
    <property type="match status" value="1"/>
</dbReference>
<dbReference type="SMART" id="SM00704">
    <property type="entry name" value="ZnF_CDGSH"/>
    <property type="match status" value="1"/>
</dbReference>
<evidence type="ECO:0000256" key="4">
    <source>
        <dbReference type="ARBA" id="ARBA00022714"/>
    </source>
</evidence>
<name>A0A6P4F068_DRORH</name>
<feature type="domain" description="Iron-binding zinc finger CDGSH type" evidence="12">
    <location>
        <begin position="83"/>
        <end position="121"/>
    </location>
</feature>
<comment type="subcellular location">
    <subcellularLocation>
        <location evidence="1 11">Endoplasmic reticulum membrane</location>
        <topology evidence="1 11">Single-pass membrane protein</topology>
    </subcellularLocation>
</comment>
<evidence type="ECO:0000256" key="11">
    <source>
        <dbReference type="RuleBase" id="RU369084"/>
    </source>
</evidence>
<keyword evidence="5 11" id="KW-0479">Metal-binding</keyword>
<keyword evidence="10 11" id="KW-0472">Membrane</keyword>
<evidence type="ECO:0000256" key="5">
    <source>
        <dbReference type="ARBA" id="ARBA00022723"/>
    </source>
</evidence>
<keyword evidence="14" id="KW-1185">Reference proteome</keyword>
<keyword evidence="7 11" id="KW-1133">Transmembrane helix</keyword>
<dbReference type="GO" id="GO:0051537">
    <property type="term" value="F:2 iron, 2 sulfur cluster binding"/>
    <property type="evidence" value="ECO:0007669"/>
    <property type="project" value="UniProtKB-UniRule"/>
</dbReference>
<evidence type="ECO:0000256" key="7">
    <source>
        <dbReference type="ARBA" id="ARBA00022989"/>
    </source>
</evidence>
<dbReference type="RefSeq" id="XP_016983805.1">
    <property type="nucleotide sequence ID" value="XM_017128316.1"/>
</dbReference>
<evidence type="ECO:0000256" key="10">
    <source>
        <dbReference type="ARBA" id="ARBA00023136"/>
    </source>
</evidence>
<dbReference type="GeneID" id="108047902"/>
<reference evidence="15" key="2">
    <citation type="submission" date="2025-04" db="UniProtKB">
        <authorList>
            <consortium name="RefSeq"/>
        </authorList>
    </citation>
    <scope>IDENTIFICATION</scope>
</reference>
<evidence type="ECO:0000256" key="2">
    <source>
        <dbReference type="ARBA" id="ARBA00008624"/>
    </source>
</evidence>
<evidence type="ECO:0000256" key="1">
    <source>
        <dbReference type="ARBA" id="ARBA00004389"/>
    </source>
</evidence>
<evidence type="ECO:0000256" key="8">
    <source>
        <dbReference type="ARBA" id="ARBA00023004"/>
    </source>
</evidence>
<dbReference type="Pfam" id="PF10660">
    <property type="entry name" value="MitoNEET_N"/>
    <property type="match status" value="1"/>
</dbReference>
<dbReference type="OMA" id="QIRKHEP"/>
<dbReference type="OrthoDB" id="449252at2759"/>
<keyword evidence="6 11" id="KW-0256">Endoplasmic reticulum</keyword>
<proteinExistence type="inferred from homology"/>
<dbReference type="GO" id="GO:0010506">
    <property type="term" value="P:regulation of autophagy"/>
    <property type="evidence" value="ECO:0007669"/>
    <property type="project" value="UniProtKB-UniRule"/>
</dbReference>
<dbReference type="InterPro" id="IPR019610">
    <property type="entry name" value="FeS-contain_mitoNEET_N"/>
</dbReference>
<evidence type="ECO:0000256" key="9">
    <source>
        <dbReference type="ARBA" id="ARBA00023014"/>
    </source>
</evidence>
<dbReference type="GO" id="GO:0005741">
    <property type="term" value="C:mitochondrial outer membrane"/>
    <property type="evidence" value="ECO:0007669"/>
    <property type="project" value="TreeGrafter"/>
</dbReference>
<dbReference type="Pfam" id="PF09360">
    <property type="entry name" value="zf-CDGSH"/>
    <property type="match status" value="1"/>
</dbReference>
<dbReference type="Proteomes" id="UP001652680">
    <property type="component" value="Unassembled WGS sequence"/>
</dbReference>
<dbReference type="InterPro" id="IPR042216">
    <property type="entry name" value="MitoNEET_CISD"/>
</dbReference>
<reference evidence="13" key="3">
    <citation type="submission" date="2025-05" db="UniProtKB">
        <authorList>
            <consortium name="EnsemblMetazoa"/>
        </authorList>
    </citation>
    <scope>IDENTIFICATION</scope>
</reference>
<evidence type="ECO:0000313" key="13">
    <source>
        <dbReference type="EnsemblMetazoa" id="XP_016983805.1"/>
    </source>
</evidence>
<reference evidence="14" key="1">
    <citation type="journal article" date="2021" name="Elife">
        <title>Highly contiguous assemblies of 101 drosophilid genomes.</title>
        <authorList>
            <person name="Kim B.Y."/>
            <person name="Wang J.R."/>
            <person name="Miller D.E."/>
            <person name="Barmina O."/>
            <person name="Delaney E."/>
            <person name="Thompson A."/>
            <person name="Comeault A.A."/>
            <person name="Peede D."/>
            <person name="D'Agostino E.R."/>
            <person name="Pelaez J."/>
            <person name="Aguilar J.M."/>
            <person name="Haji D."/>
            <person name="Matsunaga T."/>
            <person name="Armstrong E.E."/>
            <person name="Zych M."/>
            <person name="Ogawa Y."/>
            <person name="Stamenkovic-Radak M."/>
            <person name="Jelic M."/>
            <person name="Veselinovic M.S."/>
            <person name="Tanaskovic M."/>
            <person name="Eric P."/>
            <person name="Gao J.J."/>
            <person name="Katoh T.K."/>
            <person name="Toda M.J."/>
            <person name="Watabe H."/>
            <person name="Watada M."/>
            <person name="Davis J.S."/>
            <person name="Moyle L.C."/>
            <person name="Manoli G."/>
            <person name="Bertolini E."/>
            <person name="Kostal V."/>
            <person name="Hawley R.S."/>
            <person name="Takahashi A."/>
            <person name="Jones C.D."/>
            <person name="Price D.K."/>
            <person name="Whiteman N."/>
            <person name="Kopp A."/>
            <person name="Matute D.R."/>
            <person name="Petrov D.A."/>
        </authorList>
    </citation>
    <scope>NUCLEOTIDE SEQUENCE [LARGE SCALE GENOMIC DNA]</scope>
</reference>
<evidence type="ECO:0000256" key="6">
    <source>
        <dbReference type="ARBA" id="ARBA00022824"/>
    </source>
</evidence>
<evidence type="ECO:0000313" key="15">
    <source>
        <dbReference type="RefSeq" id="XP_016983805.1"/>
    </source>
</evidence>
<dbReference type="GO" id="GO:0005789">
    <property type="term" value="C:endoplasmic reticulum membrane"/>
    <property type="evidence" value="ECO:0007669"/>
    <property type="project" value="UniProtKB-SubCell"/>
</dbReference>
<keyword evidence="4 11" id="KW-0001">2Fe-2S</keyword>
<comment type="cofactor">
    <cofactor evidence="11">
        <name>[2Fe-2S] cluster</name>
        <dbReference type="ChEBI" id="CHEBI:190135"/>
    </cofactor>
    <text evidence="11">Binds 1 [2Fe-2S] cluster.</text>
</comment>
<feature type="transmembrane region" description="Helical" evidence="11">
    <location>
        <begin position="36"/>
        <end position="57"/>
    </location>
</feature>
<keyword evidence="3 11" id="KW-0812">Transmembrane</keyword>
<organism evidence="15">
    <name type="scientific">Drosophila rhopaloa</name>
    <name type="common">Fruit fly</name>
    <dbReference type="NCBI Taxonomy" id="1041015"/>
    <lineage>
        <taxon>Eukaryota</taxon>
        <taxon>Metazoa</taxon>
        <taxon>Ecdysozoa</taxon>
        <taxon>Arthropoda</taxon>
        <taxon>Hexapoda</taxon>
        <taxon>Insecta</taxon>
        <taxon>Pterygota</taxon>
        <taxon>Neoptera</taxon>
        <taxon>Endopterygota</taxon>
        <taxon>Diptera</taxon>
        <taxon>Brachycera</taxon>
        <taxon>Muscomorpha</taxon>
        <taxon>Ephydroidea</taxon>
        <taxon>Drosophilidae</taxon>
        <taxon>Drosophila</taxon>
        <taxon>Sophophora</taxon>
    </lineage>
</organism>
<dbReference type="Gene3D" id="3.40.5.90">
    <property type="entry name" value="CDGSH iron-sulfur domain, mitoNEET-type"/>
    <property type="match status" value="1"/>
</dbReference>
<dbReference type="PANTHER" id="PTHR13680:SF5">
    <property type="entry name" value="CDGSH IRON-SULFUR DOMAIN-CONTAINING PROTEIN 1"/>
    <property type="match status" value="1"/>
</dbReference>
<accession>A0A6P4F068</accession>
<evidence type="ECO:0000313" key="14">
    <source>
        <dbReference type="Proteomes" id="UP001652680"/>
    </source>
</evidence>
<dbReference type="CTD" id="493856"/>
<dbReference type="InterPro" id="IPR018967">
    <property type="entry name" value="FeS-contain_CDGSH-typ"/>
</dbReference>
<keyword evidence="9 11" id="KW-0411">Iron-sulfur</keyword>
<keyword evidence="8 11" id="KW-0408">Iron</keyword>
<comment type="similarity">
    <text evidence="2 11">Belongs to the CISD protein family. CISD2 subfamily.</text>
</comment>
<dbReference type="AlphaFoldDB" id="A0A6P4F068"/>
<gene>
    <name evidence="15" type="primary">LOC108047902</name>
    <name evidence="13" type="synonym">108047902</name>
</gene>
<dbReference type="GO" id="GO:0046872">
    <property type="term" value="F:metal ion binding"/>
    <property type="evidence" value="ECO:0007669"/>
    <property type="project" value="UniProtKB-UniRule"/>
</dbReference>
<evidence type="ECO:0000259" key="12">
    <source>
        <dbReference type="SMART" id="SM00704"/>
    </source>
</evidence>
<dbReference type="InterPro" id="IPR045131">
    <property type="entry name" value="CISD1/2"/>
</dbReference>
<protein>
    <recommendedName>
        <fullName evidence="11">CDGSH iron-sulfur domain-containing protein 2 homologue</fullName>
    </recommendedName>
</protein>
<dbReference type="EnsemblMetazoa" id="XM_017128316.1">
    <property type="protein sequence ID" value="XP_016983805.1"/>
    <property type="gene ID" value="LOC108047902"/>
</dbReference>